<dbReference type="EMBL" id="JAQNZF010000003">
    <property type="protein sequence ID" value="MDC2741275.1"/>
    <property type="molecule type" value="Genomic_DNA"/>
</dbReference>
<dbReference type="PANTHER" id="PTHR34585">
    <property type="match status" value="1"/>
</dbReference>
<dbReference type="InterPro" id="IPR041657">
    <property type="entry name" value="HTH_17"/>
</dbReference>
<dbReference type="EMBL" id="VWLE01000465">
    <property type="protein sequence ID" value="KAA3941530.1"/>
    <property type="molecule type" value="Genomic_DNA"/>
</dbReference>
<dbReference type="Proteomes" id="UP001219389">
    <property type="component" value="Unassembled WGS sequence"/>
</dbReference>
<evidence type="ECO:0000313" key="8">
    <source>
        <dbReference type="Proteomes" id="UP000286031"/>
    </source>
</evidence>
<reference evidence="9 10" key="2">
    <citation type="journal article" date="2019" name="Nat. Med.">
        <title>A library of human gut bacterial isolates paired with longitudinal multiomics data enables mechanistic microbiome research.</title>
        <authorList>
            <person name="Poyet M."/>
            <person name="Groussin M."/>
            <person name="Gibbons S.M."/>
            <person name="Avila-Pacheco J."/>
            <person name="Jiang X."/>
            <person name="Kearney S.M."/>
            <person name="Perrotta A.R."/>
            <person name="Berdy B."/>
            <person name="Zhao S."/>
            <person name="Lieberman T.D."/>
            <person name="Swanson P.K."/>
            <person name="Smith M."/>
            <person name="Roesemann S."/>
            <person name="Alexander J.E."/>
            <person name="Rich S.A."/>
            <person name="Livny J."/>
            <person name="Vlamakis H."/>
            <person name="Clish C."/>
            <person name="Bullock K."/>
            <person name="Deik A."/>
            <person name="Scott J."/>
            <person name="Pierce K.A."/>
            <person name="Xavier R.J."/>
            <person name="Alm E.J."/>
        </authorList>
    </citation>
    <scope>NUCLEOTIDE SEQUENCE [LARGE SCALE GENOMIC DNA]</scope>
    <source>
        <strain evidence="4 11">BIOML-A14</strain>
        <strain evidence="3 9">BIOML-A163</strain>
        <strain evidence="5 10">BIOML-A2</strain>
    </source>
</reference>
<feature type="compositionally biased region" description="Basic and acidic residues" evidence="1">
    <location>
        <begin position="11"/>
        <end position="30"/>
    </location>
</feature>
<dbReference type="Proteomes" id="UP000286031">
    <property type="component" value="Unassembled WGS sequence"/>
</dbReference>
<evidence type="ECO:0000313" key="11">
    <source>
        <dbReference type="Proteomes" id="UP000435985"/>
    </source>
</evidence>
<evidence type="ECO:0000313" key="5">
    <source>
        <dbReference type="EMBL" id="KAB1328540.1"/>
    </source>
</evidence>
<dbReference type="EMBL" id="VWFC01000006">
    <property type="protein sequence ID" value="KAB1328540.1"/>
    <property type="molecule type" value="Genomic_DNA"/>
</dbReference>
<name>A0A139L6Y7_BACOV</name>
<dbReference type="SUPFAM" id="SSF46955">
    <property type="entry name" value="Putative DNA-binding domain"/>
    <property type="match status" value="1"/>
</dbReference>
<sequence length="106" mass="12167">MKTETNSMRIVKPEKESEKAVVEPQKEKATGKPKYKPVEPVTLETVPEDAVFIRSTDVCKLLNISNSTLRNMRAEHAIPFYKLGGIFLYSKEEIMNYLASNYSRRI</sequence>
<dbReference type="InterPro" id="IPR010093">
    <property type="entry name" value="SinI_DNA-bd"/>
</dbReference>
<evidence type="ECO:0000313" key="7">
    <source>
        <dbReference type="EMBL" id="RGX05703.1"/>
    </source>
</evidence>
<reference evidence="7 8" key="1">
    <citation type="submission" date="2018-08" db="EMBL/GenBank/DDBJ databases">
        <title>A genome reference for cultivated species of the human gut microbiota.</title>
        <authorList>
            <person name="Zou Y."/>
            <person name="Xue W."/>
            <person name="Luo G."/>
        </authorList>
    </citation>
    <scope>NUCLEOTIDE SEQUENCE [LARGE SCALE GENOMIC DNA]</scope>
    <source>
        <strain evidence="7 8">AF04-46</strain>
    </source>
</reference>
<dbReference type="InterPro" id="IPR009061">
    <property type="entry name" value="DNA-bd_dom_put_sf"/>
</dbReference>
<reference evidence="6" key="3">
    <citation type="submission" date="2022-10" db="EMBL/GenBank/DDBJ databases">
        <title>Human gut microbiome strain richness.</title>
        <authorList>
            <person name="Chen-Liaw A."/>
        </authorList>
    </citation>
    <scope>NUCLEOTIDE SEQUENCE</scope>
    <source>
        <strain evidence="6">BSD2780120875st1_E1_BSD2780120875_150330</strain>
    </source>
</reference>
<accession>A0A139L6Y7</accession>
<evidence type="ECO:0000313" key="4">
    <source>
        <dbReference type="EMBL" id="KAA4664685.1"/>
    </source>
</evidence>
<proteinExistence type="predicted"/>
<organism evidence="5 10">
    <name type="scientific">Bacteroides ovatus</name>
    <dbReference type="NCBI Taxonomy" id="28116"/>
    <lineage>
        <taxon>Bacteria</taxon>
        <taxon>Pseudomonadati</taxon>
        <taxon>Bacteroidota</taxon>
        <taxon>Bacteroidia</taxon>
        <taxon>Bacteroidales</taxon>
        <taxon>Bacteroidaceae</taxon>
        <taxon>Bacteroides</taxon>
    </lineage>
</organism>
<dbReference type="EMBL" id="VWFO01000009">
    <property type="protein sequence ID" value="KAA4664685.1"/>
    <property type="molecule type" value="Genomic_DNA"/>
</dbReference>
<evidence type="ECO:0000313" key="10">
    <source>
        <dbReference type="Proteomes" id="UP000375690"/>
    </source>
</evidence>
<evidence type="ECO:0000313" key="3">
    <source>
        <dbReference type="EMBL" id="KAA3941530.1"/>
    </source>
</evidence>
<evidence type="ECO:0000313" key="9">
    <source>
        <dbReference type="Proteomes" id="UP000323717"/>
    </source>
</evidence>
<evidence type="ECO:0000313" key="6">
    <source>
        <dbReference type="EMBL" id="MDC2741275.1"/>
    </source>
</evidence>
<keyword evidence="7" id="KW-0238">DNA-binding</keyword>
<feature type="domain" description="Helix-turn-helix" evidence="2">
    <location>
        <begin position="56"/>
        <end position="101"/>
    </location>
</feature>
<protein>
    <submittedName>
        <fullName evidence="7">DNA-binding protein</fullName>
    </submittedName>
    <submittedName>
        <fullName evidence="5">Helix-turn-helix domain-containing protein</fullName>
    </submittedName>
</protein>
<dbReference type="Proteomes" id="UP000375690">
    <property type="component" value="Unassembled WGS sequence"/>
</dbReference>
<dbReference type="Pfam" id="PF12728">
    <property type="entry name" value="HTH_17"/>
    <property type="match status" value="1"/>
</dbReference>
<dbReference type="Proteomes" id="UP000435985">
    <property type="component" value="Unassembled WGS sequence"/>
</dbReference>
<evidence type="ECO:0000259" key="2">
    <source>
        <dbReference type="Pfam" id="PF12728"/>
    </source>
</evidence>
<comment type="caution">
    <text evidence="5">The sequence shown here is derived from an EMBL/GenBank/DDBJ whole genome shotgun (WGS) entry which is preliminary data.</text>
</comment>
<dbReference type="Proteomes" id="UP000323717">
    <property type="component" value="Unassembled WGS sequence"/>
</dbReference>
<dbReference type="EMBL" id="QSBI01000050">
    <property type="protein sequence ID" value="RGX05703.1"/>
    <property type="molecule type" value="Genomic_DNA"/>
</dbReference>
<dbReference type="RefSeq" id="WP_004310981.1">
    <property type="nucleotide sequence ID" value="NZ_CAAKNR010000122.1"/>
</dbReference>
<gene>
    <name evidence="7" type="ORF">DWV35_24410</name>
    <name evidence="5" type="ORF">F3B53_07990</name>
    <name evidence="4" type="ORF">F3B98_09865</name>
    <name evidence="3" type="ORF">F3D71_22920</name>
    <name evidence="6" type="ORF">PO382_03450</name>
</gene>
<dbReference type="PANTHER" id="PTHR34585:SF22">
    <property type="entry name" value="HELIX-TURN-HELIX DOMAIN-CONTAINING PROTEIN"/>
    <property type="match status" value="1"/>
</dbReference>
<feature type="region of interest" description="Disordered" evidence="1">
    <location>
        <begin position="1"/>
        <end position="35"/>
    </location>
</feature>
<dbReference type="GO" id="GO:0003677">
    <property type="term" value="F:DNA binding"/>
    <property type="evidence" value="ECO:0007669"/>
    <property type="project" value="UniProtKB-KW"/>
</dbReference>
<dbReference type="AlphaFoldDB" id="A0A139L6Y7"/>
<dbReference type="NCBIfam" id="TIGR01764">
    <property type="entry name" value="excise"/>
    <property type="match status" value="1"/>
</dbReference>
<evidence type="ECO:0000256" key="1">
    <source>
        <dbReference type="SAM" id="MobiDB-lite"/>
    </source>
</evidence>